<name>A0A316YYE1_9BASI</name>
<dbReference type="InterPro" id="IPR011990">
    <property type="entry name" value="TPR-like_helical_dom_sf"/>
</dbReference>
<dbReference type="GeneID" id="37047395"/>
<reference evidence="3 4" key="1">
    <citation type="journal article" date="2018" name="Mol. Biol. Evol.">
        <title>Broad Genomic Sampling Reveals a Smut Pathogenic Ancestry of the Fungal Clade Ustilaginomycotina.</title>
        <authorList>
            <person name="Kijpornyongpan T."/>
            <person name="Mondo S.J."/>
            <person name="Barry K."/>
            <person name="Sandor L."/>
            <person name="Lee J."/>
            <person name="Lipzen A."/>
            <person name="Pangilinan J."/>
            <person name="LaButti K."/>
            <person name="Hainaut M."/>
            <person name="Henrissat B."/>
            <person name="Grigoriev I.V."/>
            <person name="Spatafora J.W."/>
            <person name="Aime M.C."/>
        </authorList>
    </citation>
    <scope>NUCLEOTIDE SEQUENCE [LARGE SCALE GENOMIC DNA]</scope>
    <source>
        <strain evidence="3 4">MCA 4198</strain>
    </source>
</reference>
<dbReference type="OrthoDB" id="9991317at2759"/>
<feature type="compositionally biased region" description="Acidic residues" evidence="2">
    <location>
        <begin position="89"/>
        <end position="113"/>
    </location>
</feature>
<evidence type="ECO:0000256" key="1">
    <source>
        <dbReference type="PROSITE-ProRule" id="PRU00339"/>
    </source>
</evidence>
<feature type="region of interest" description="Disordered" evidence="2">
    <location>
        <begin position="295"/>
        <end position="316"/>
    </location>
</feature>
<feature type="compositionally biased region" description="Acidic residues" evidence="2">
    <location>
        <begin position="122"/>
        <end position="134"/>
    </location>
</feature>
<dbReference type="RefSeq" id="XP_025381399.1">
    <property type="nucleotide sequence ID" value="XM_025525479.1"/>
</dbReference>
<protein>
    <submittedName>
        <fullName evidence="3">TPR-like protein</fullName>
    </submittedName>
</protein>
<gene>
    <name evidence="3" type="ORF">FA10DRAFT_43199</name>
</gene>
<dbReference type="InterPro" id="IPR039340">
    <property type="entry name" value="Tfc4/TFIIIC-102/Sfc4"/>
</dbReference>
<dbReference type="SUPFAM" id="SSF48452">
    <property type="entry name" value="TPR-like"/>
    <property type="match status" value="2"/>
</dbReference>
<feature type="compositionally biased region" description="Basic and acidic residues" evidence="2">
    <location>
        <begin position="773"/>
        <end position="783"/>
    </location>
</feature>
<feature type="compositionally biased region" description="Basic and acidic residues" evidence="2">
    <location>
        <begin position="246"/>
        <end position="258"/>
    </location>
</feature>
<dbReference type="FunCoup" id="A0A316YYE1">
    <property type="interactions" value="611"/>
</dbReference>
<dbReference type="PROSITE" id="PS50005">
    <property type="entry name" value="TPR"/>
    <property type="match status" value="1"/>
</dbReference>
<proteinExistence type="predicted"/>
<dbReference type="GO" id="GO:0000127">
    <property type="term" value="C:transcription factor TFIIIC complex"/>
    <property type="evidence" value="ECO:0007669"/>
    <property type="project" value="TreeGrafter"/>
</dbReference>
<dbReference type="STRING" id="215250.A0A316YYE1"/>
<feature type="region of interest" description="Disordered" evidence="2">
    <location>
        <begin position="933"/>
        <end position="972"/>
    </location>
</feature>
<dbReference type="EMBL" id="KZ819634">
    <property type="protein sequence ID" value="PWN94201.1"/>
    <property type="molecule type" value="Genomic_DNA"/>
</dbReference>
<evidence type="ECO:0000256" key="2">
    <source>
        <dbReference type="SAM" id="MobiDB-lite"/>
    </source>
</evidence>
<dbReference type="Proteomes" id="UP000245768">
    <property type="component" value="Unassembled WGS sequence"/>
</dbReference>
<keyword evidence="4" id="KW-1185">Reference proteome</keyword>
<feature type="region of interest" description="Disordered" evidence="2">
    <location>
        <begin position="246"/>
        <end position="280"/>
    </location>
</feature>
<feature type="compositionally biased region" description="Basic residues" evidence="2">
    <location>
        <begin position="934"/>
        <end position="948"/>
    </location>
</feature>
<feature type="compositionally biased region" description="Basic and acidic residues" evidence="2">
    <location>
        <begin position="949"/>
        <end position="965"/>
    </location>
</feature>
<feature type="compositionally biased region" description="Basic residues" evidence="2">
    <location>
        <begin position="295"/>
        <end position="310"/>
    </location>
</feature>
<feature type="compositionally biased region" description="Acidic residues" evidence="2">
    <location>
        <begin position="1170"/>
        <end position="1201"/>
    </location>
</feature>
<accession>A0A316YYE1</accession>
<feature type="compositionally biased region" description="Acidic residues" evidence="2">
    <location>
        <begin position="266"/>
        <end position="280"/>
    </location>
</feature>
<feature type="compositionally biased region" description="Basic and acidic residues" evidence="2">
    <location>
        <begin position="182"/>
        <end position="195"/>
    </location>
</feature>
<keyword evidence="1" id="KW-0802">TPR repeat</keyword>
<dbReference type="PANTHER" id="PTHR23082">
    <property type="entry name" value="TRANSCRIPTION INITIATION FACTOR IIIC TFIIIC , POLYPEPTIDE 3-RELATED"/>
    <property type="match status" value="1"/>
</dbReference>
<feature type="region of interest" description="Disordered" evidence="2">
    <location>
        <begin position="1"/>
        <end position="212"/>
    </location>
</feature>
<feature type="region of interest" description="Disordered" evidence="2">
    <location>
        <begin position="772"/>
        <end position="793"/>
    </location>
</feature>
<dbReference type="GO" id="GO:0006383">
    <property type="term" value="P:transcription by RNA polymerase III"/>
    <property type="evidence" value="ECO:0007669"/>
    <property type="project" value="InterPro"/>
</dbReference>
<organism evidence="3 4">
    <name type="scientific">Acaromyces ingoldii</name>
    <dbReference type="NCBI Taxonomy" id="215250"/>
    <lineage>
        <taxon>Eukaryota</taxon>
        <taxon>Fungi</taxon>
        <taxon>Dikarya</taxon>
        <taxon>Basidiomycota</taxon>
        <taxon>Ustilaginomycotina</taxon>
        <taxon>Exobasidiomycetes</taxon>
        <taxon>Exobasidiales</taxon>
        <taxon>Cryptobasidiaceae</taxon>
        <taxon>Acaromyces</taxon>
    </lineage>
</organism>
<dbReference type="PANTHER" id="PTHR23082:SF0">
    <property type="entry name" value="GENERAL TRANSCRIPTION FACTOR 3C POLYPEPTIDE 3"/>
    <property type="match status" value="1"/>
</dbReference>
<dbReference type="InParanoid" id="A0A316YYE1"/>
<feature type="compositionally biased region" description="Acidic residues" evidence="2">
    <location>
        <begin position="38"/>
        <end position="66"/>
    </location>
</feature>
<sequence length="1416" mass="161001">MEPEAAPPGQRSQRRAKPPPGAFAWSTLSSQASAGQHDDEEMDDAMDEAWDGDDGDDEDALQYVDEDVIRAAAKSGGGGGGGNAAVSDLYDDGGEEDEEDEELYFEPEEDSDDEFRPQDESGLSDDDEGDEDEQQQQRRSRGAKGVSGRYTKPVDIPLETPHEQRLARAKLKQWAPPTGHGGLERPEVWREEGAERRRRQASAPRDLAQEDVEAEKDAITNLAEAFQLNSEAGLLSGWNDALQRQYPRDVEQEADMRPRRGRMREEEEEEEQEEEEAEEIDDYAFQQDLRGAAGFRRKRDKAKEKTRGRRQMKEQILSPETRQVLSQANMLYISEDIDGAIGKLQEVISLDATVRSAWATLAVCFGERGQEERSIQCRIIEAHLTAHPVSLWVDMAHRSRSLGFFEQADYCFSQAIKSTREKDKSDVIDIMWDRAMLLQDDMDQPKRAAHALLQLLKFRPHNQQVIKTLIPLLYQCDMIPRAIAVLQELEEWSMGAFADPGVDLRLLVDGTEEDIDGDVQNTYESSEVVTLADLLLYVGRAEDALMTIKRGARWLQGRLHEDFWEEVPDDREFDEVRGRPLFDGEPRPQGEFGRRIDMAPIHYLDPEMRFRLGICRSRMGDAREAKHHFEIWRRDADFLEQMDHFGELVDEYVQMGYAEDGLEIAEHIYNEKGRMMEVQQNPSLMNEQEAMVYIDIADYKRIAACFLALERSSDAIGWLEGVCVMDPGDLENKLRLAEALEDVGERERAIELVGEVVRAKRVREAQITAEAADAFRSDDHDRQQQQLTTGRGEEERTLESTLSFFAEVNADRDPSLRLGRKQTARTNKEGLTTEQRRELESIREGEADLAWRRMRHRQEDVFVDHWWSADVPFSGDAKVDLFGSLETPSERQKRFDSVADWLEHAETLVVMFLETPQLYPSDRLKKFTGVFKDRRGRGRGRGRGGRGGRGRDRGGKHPQIMERGKNRPGTLDGQARALLSRMGDDMLGGKQLAADLFRKEIEEHSSFRGIDFDDWLLILLQYAMVQTKMGNYQRAKDTLTKAFTASVVWSRDDRKLRINLGLLACAMHHGDAGTVFEEVRHVNNFFQFDPELPRIINTFANAMGGYGAAAYQDNRYLKSYLRRARIHEAIVQGVASKFRNNRWAIQGQLFESNELGNIRKARKRGARADDDSDPAEGAEEENEEADGEPDEEDDQDEDDDLEGKAAGQDSGQNGIAKEESAAMVWKRIERTLSDWERKQLQPPTQYSPHNDILYASMILTSSSGIPSMAYWLRVFAHVQSDALVCLGASIACLGRAMNRQVDNRHQCIVQAMALLSHYRKIRLDRQKATSDGTPSAEAEYNFGRALQQLGLYFLAVPHYTKALELHDQGVAQRQQDEEANGFDPHKEAAFNLALIYSVEGNKTMAAQLFDRYLAIH</sequence>
<feature type="region of interest" description="Disordered" evidence="2">
    <location>
        <begin position="1161"/>
        <end position="1218"/>
    </location>
</feature>
<dbReference type="SMART" id="SM00028">
    <property type="entry name" value="TPR"/>
    <property type="match status" value="3"/>
</dbReference>
<dbReference type="Gene3D" id="1.25.40.10">
    <property type="entry name" value="Tetratricopeptide repeat domain"/>
    <property type="match status" value="2"/>
</dbReference>
<feature type="repeat" description="TPR" evidence="1">
    <location>
        <begin position="1336"/>
        <end position="1369"/>
    </location>
</feature>
<evidence type="ECO:0000313" key="3">
    <source>
        <dbReference type="EMBL" id="PWN94201.1"/>
    </source>
</evidence>
<evidence type="ECO:0000313" key="4">
    <source>
        <dbReference type="Proteomes" id="UP000245768"/>
    </source>
</evidence>
<dbReference type="InterPro" id="IPR019734">
    <property type="entry name" value="TPR_rpt"/>
</dbReference>